<dbReference type="PANTHER" id="PTHR11561:SF0">
    <property type="entry name" value="PHOSPHOENOLPYRUVATE CARBOXYKINASE [GTP]-RELATED"/>
    <property type="match status" value="1"/>
</dbReference>
<dbReference type="GO" id="GO:0042594">
    <property type="term" value="P:response to starvation"/>
    <property type="evidence" value="ECO:0007669"/>
    <property type="project" value="TreeGrafter"/>
</dbReference>
<evidence type="ECO:0000256" key="11">
    <source>
        <dbReference type="ARBA" id="ARBA00022793"/>
    </source>
</evidence>
<dbReference type="PROSITE" id="PS00505">
    <property type="entry name" value="PEPCK_GTP"/>
    <property type="match status" value="1"/>
</dbReference>
<dbReference type="Pfam" id="PF00821">
    <property type="entry name" value="PEPCK_GTP"/>
    <property type="match status" value="1"/>
</dbReference>
<feature type="domain" description="Phosphoenolpyruvate carboxykinase GTP-utilising N-terminal" evidence="23">
    <location>
        <begin position="308"/>
        <end position="539"/>
    </location>
</feature>
<dbReference type="GO" id="GO:0033993">
    <property type="term" value="P:response to lipid"/>
    <property type="evidence" value="ECO:0007669"/>
    <property type="project" value="TreeGrafter"/>
</dbReference>
<evidence type="ECO:0000256" key="4">
    <source>
        <dbReference type="ARBA" id="ARBA00011245"/>
    </source>
</evidence>
<dbReference type="InterPro" id="IPR035077">
    <property type="entry name" value="PEP_carboxykinase_GTP_C"/>
</dbReference>
<evidence type="ECO:0000256" key="2">
    <source>
        <dbReference type="ARBA" id="ARBA00004141"/>
    </source>
</evidence>
<comment type="similarity">
    <text evidence="3">Belongs to the phosphoenolpyruvate carboxykinase [GTP] family.</text>
</comment>
<evidence type="ECO:0000256" key="9">
    <source>
        <dbReference type="ARBA" id="ARBA00022725"/>
    </source>
</evidence>
<evidence type="ECO:0000256" key="19">
    <source>
        <dbReference type="ARBA" id="ARBA00051400"/>
    </source>
</evidence>
<accession>A0A9P0HQB4</accession>
<dbReference type="InterPro" id="IPR008210">
    <property type="entry name" value="PEP_carboxykinase_N"/>
</dbReference>
<dbReference type="Proteomes" id="UP001152798">
    <property type="component" value="Chromosome 6"/>
</dbReference>
<evidence type="ECO:0000256" key="16">
    <source>
        <dbReference type="ARBA" id="ARBA00023211"/>
    </source>
</evidence>
<keyword evidence="16" id="KW-0464">Manganese</keyword>
<keyword evidence="7" id="KW-0812">Transmembrane</keyword>
<dbReference type="GO" id="GO:0046327">
    <property type="term" value="P:glycerol biosynthetic process from pyruvate"/>
    <property type="evidence" value="ECO:0007669"/>
    <property type="project" value="TreeGrafter"/>
</dbReference>
<dbReference type="CDD" id="cd00819">
    <property type="entry name" value="PEPCK_GTP"/>
    <property type="match status" value="1"/>
</dbReference>
<dbReference type="GO" id="GO:0005549">
    <property type="term" value="F:odorant binding"/>
    <property type="evidence" value="ECO:0007669"/>
    <property type="project" value="InterPro"/>
</dbReference>
<dbReference type="GO" id="GO:0006094">
    <property type="term" value="P:gluconeogenesis"/>
    <property type="evidence" value="ECO:0007669"/>
    <property type="project" value="InterPro"/>
</dbReference>
<keyword evidence="8" id="KW-0479">Metal-binding</keyword>
<evidence type="ECO:0000256" key="3">
    <source>
        <dbReference type="ARBA" id="ARBA00005796"/>
    </source>
</evidence>
<evidence type="ECO:0000313" key="25">
    <source>
        <dbReference type="Proteomes" id="UP001152798"/>
    </source>
</evidence>
<evidence type="ECO:0000313" key="24">
    <source>
        <dbReference type="EMBL" id="CAH1405904.1"/>
    </source>
</evidence>
<dbReference type="OrthoDB" id="5841594at2759"/>
<dbReference type="Gene3D" id="2.170.8.10">
    <property type="entry name" value="Phosphoenolpyruvate Carboxykinase, domain 2"/>
    <property type="match status" value="1"/>
</dbReference>
<dbReference type="InterPro" id="IPR008209">
    <property type="entry name" value="PEP_carboxykinase_GTP"/>
</dbReference>
<dbReference type="AlphaFoldDB" id="A0A9P0HQB4"/>
<evidence type="ECO:0000256" key="15">
    <source>
        <dbReference type="ARBA" id="ARBA00023170"/>
    </source>
</evidence>
<keyword evidence="10" id="KW-0547">Nucleotide-binding</keyword>
<keyword evidence="13" id="KW-0342">GTP-binding</keyword>
<dbReference type="EMBL" id="OV725082">
    <property type="protein sequence ID" value="CAH1405904.1"/>
    <property type="molecule type" value="Genomic_DNA"/>
</dbReference>
<dbReference type="GO" id="GO:0071333">
    <property type="term" value="P:cellular response to glucose stimulus"/>
    <property type="evidence" value="ECO:0007669"/>
    <property type="project" value="TreeGrafter"/>
</dbReference>
<comment type="cofactor">
    <cofactor evidence="1">
        <name>Mn(2+)</name>
        <dbReference type="ChEBI" id="CHEBI:29035"/>
    </cofactor>
</comment>
<keyword evidence="25" id="KW-1185">Reference proteome</keyword>
<dbReference type="GO" id="GO:0030145">
    <property type="term" value="F:manganese ion binding"/>
    <property type="evidence" value="ECO:0007669"/>
    <property type="project" value="TreeGrafter"/>
</dbReference>
<comment type="catalytic activity">
    <reaction evidence="19">
        <text>oxaloacetate + GTP = phosphoenolpyruvate + GDP + CO2</text>
        <dbReference type="Rhea" id="RHEA:10388"/>
        <dbReference type="ChEBI" id="CHEBI:16452"/>
        <dbReference type="ChEBI" id="CHEBI:16526"/>
        <dbReference type="ChEBI" id="CHEBI:37565"/>
        <dbReference type="ChEBI" id="CHEBI:58189"/>
        <dbReference type="ChEBI" id="CHEBI:58702"/>
        <dbReference type="EC" id="4.1.1.32"/>
    </reaction>
</comment>
<dbReference type="InterPro" id="IPR004117">
    <property type="entry name" value="7tm6_olfct_rcpt"/>
</dbReference>
<evidence type="ECO:0000256" key="7">
    <source>
        <dbReference type="ARBA" id="ARBA00022692"/>
    </source>
</evidence>
<dbReference type="GO" id="GO:0019543">
    <property type="term" value="P:propionate catabolic process"/>
    <property type="evidence" value="ECO:0007669"/>
    <property type="project" value="TreeGrafter"/>
</dbReference>
<dbReference type="GO" id="GO:0004984">
    <property type="term" value="F:olfactory receptor activity"/>
    <property type="evidence" value="ECO:0007669"/>
    <property type="project" value="InterPro"/>
</dbReference>
<sequence>MEGAFTRFIGRLEGGKLKLGFEPQRVMFKAMGCFWWEKPSVIKRQVINSLIVSLSFLTGISKLIIFHLTSNNFKAMVDFLESLPHDGRVFPTRDTFLLYSTCNLTTVGGWLIYGIIKNGWPWDADFPWDKTTPSGHCLGLTLQIVSSLPGGTTHLMIDSVMGAAVERLRPQIKSLKRVFSKIGPYLKANKVGDIRYILTSVLPMSLCVCGQVYMFFGPGQLLATEIENMDHICYDNEWYHAPVAIRRELSIIMECSRKQLSINAYGVAFANNVTLLADLFFQLLDLNKVKLTLKRGLTVKALPGKMRKYVQSTAEQVTPKEIYVCDGSEKEMKMFIEKMLFDGTIFPLPKYDNCYLARTDPRDVARVESKTFITTKDKRDTIPEPAKGVIGKLGNWMSPEEMDSSIKKRFKGCMSGKIMYVIPFSMGPPGGPLSKMGVQITDSTYVAAASKVMTRMGMEVSKLMNESNQDQIVRCTHSVGVPEGPLSAKVNPWPCNPDQTLIMHKPDEKLIVSYGSGYGGNSLLGKKCFALRIGSTIAKSEGWLAEHMLIMGITPPKGEKKYICAAFPSACGKTNLAMLTPKVPGYKIECVGDDIAWIKFNPKTKMFHAINPENGIFGVAPGTSWQSNPNAMATIFKDTMFTNTALTSDGGVWWEGMEEVPANIQIIDWHGKLWDRKKPASHPNARFCAPSRNLPIIDPNWESPDGVPISAILFGGRRPEGVPLIYQSFSWEHGVLIGAMMRSEATAAAEHKGKNVMNDPFAMRPFFGYNFGHYIQHWLDMPKIHEGIKLPKIFHVNWFRKSKDGKWLWPGYGDNIRVLDWVLRRVSSDDDSIAVKTPIGFVPKEDSINIEGLSEVNLKEALSVPIDFWKKEIESSAKYFSDQMPDDTPSGLSKELEELKKRIEQGH</sequence>
<keyword evidence="12" id="KW-1133">Transmembrane helix</keyword>
<dbReference type="PANTHER" id="PTHR11561">
    <property type="entry name" value="PHOSPHOENOLPYRUVATE CARBOXYKINASE"/>
    <property type="match status" value="1"/>
</dbReference>
<evidence type="ECO:0000256" key="8">
    <source>
        <dbReference type="ARBA" id="ARBA00022723"/>
    </source>
</evidence>
<dbReference type="SUPFAM" id="SSF68923">
    <property type="entry name" value="PEP carboxykinase N-terminal domain"/>
    <property type="match status" value="1"/>
</dbReference>
<dbReference type="Gene3D" id="3.40.449.10">
    <property type="entry name" value="Phosphoenolpyruvate Carboxykinase, domain 1"/>
    <property type="match status" value="1"/>
</dbReference>
<dbReference type="GO" id="GO:0016020">
    <property type="term" value="C:membrane"/>
    <property type="evidence" value="ECO:0007669"/>
    <property type="project" value="UniProtKB-SubCell"/>
</dbReference>
<evidence type="ECO:0000256" key="21">
    <source>
        <dbReference type="ARBA" id="ARBA00072283"/>
    </source>
</evidence>
<dbReference type="InterPro" id="IPR018091">
    <property type="entry name" value="PEP_carboxykin_GTP_CS"/>
</dbReference>
<dbReference type="InterPro" id="IPR013035">
    <property type="entry name" value="PEP_carboxykinase_C"/>
</dbReference>
<feature type="domain" description="Phosphoenolpyruvate carboxykinase C-terminal P-loop" evidence="22">
    <location>
        <begin position="543"/>
        <end position="902"/>
    </location>
</feature>
<evidence type="ECO:0000259" key="23">
    <source>
        <dbReference type="Pfam" id="PF17297"/>
    </source>
</evidence>
<dbReference type="GO" id="GO:0005525">
    <property type="term" value="F:GTP binding"/>
    <property type="evidence" value="ECO:0007669"/>
    <property type="project" value="UniProtKB-KW"/>
</dbReference>
<dbReference type="GO" id="GO:0006107">
    <property type="term" value="P:oxaloacetate metabolic process"/>
    <property type="evidence" value="ECO:0007669"/>
    <property type="project" value="TreeGrafter"/>
</dbReference>
<name>A0A9P0HQB4_NEZVI</name>
<comment type="subunit">
    <text evidence="4">Monomer.</text>
</comment>
<evidence type="ECO:0000256" key="20">
    <source>
        <dbReference type="ARBA" id="ARBA00058806"/>
    </source>
</evidence>
<reference evidence="24" key="1">
    <citation type="submission" date="2022-01" db="EMBL/GenBank/DDBJ databases">
        <authorList>
            <person name="King R."/>
        </authorList>
    </citation>
    <scope>NUCLEOTIDE SEQUENCE</scope>
</reference>
<dbReference type="FunFam" id="3.40.449.10:FF:000003">
    <property type="entry name" value="Phosphoenolpyruvate carboxykinase, cytosolic [GTP]"/>
    <property type="match status" value="1"/>
</dbReference>
<dbReference type="HAMAP" id="MF_00452">
    <property type="entry name" value="PEPCK_GTP"/>
    <property type="match status" value="1"/>
</dbReference>
<protein>
    <recommendedName>
        <fullName evidence="21">Phosphoenolpyruvate carboxykinase [GTP]</fullName>
        <ecNumber evidence="5">4.1.1.32</ecNumber>
    </recommendedName>
</protein>
<dbReference type="GO" id="GO:0005829">
    <property type="term" value="C:cytosol"/>
    <property type="evidence" value="ECO:0007669"/>
    <property type="project" value="TreeGrafter"/>
</dbReference>
<proteinExistence type="inferred from homology"/>
<organism evidence="24 25">
    <name type="scientific">Nezara viridula</name>
    <name type="common">Southern green stink bug</name>
    <name type="synonym">Cimex viridulus</name>
    <dbReference type="NCBI Taxonomy" id="85310"/>
    <lineage>
        <taxon>Eukaryota</taxon>
        <taxon>Metazoa</taxon>
        <taxon>Ecdysozoa</taxon>
        <taxon>Arthropoda</taxon>
        <taxon>Hexapoda</taxon>
        <taxon>Insecta</taxon>
        <taxon>Pterygota</taxon>
        <taxon>Neoptera</taxon>
        <taxon>Paraneoptera</taxon>
        <taxon>Hemiptera</taxon>
        <taxon>Heteroptera</taxon>
        <taxon>Panheteroptera</taxon>
        <taxon>Pentatomomorpha</taxon>
        <taxon>Pentatomoidea</taxon>
        <taxon>Pentatomidae</taxon>
        <taxon>Pentatominae</taxon>
        <taxon>Nezara</taxon>
    </lineage>
</organism>
<dbReference type="SUPFAM" id="SSF53795">
    <property type="entry name" value="PEP carboxykinase-like"/>
    <property type="match status" value="1"/>
</dbReference>
<dbReference type="Pfam" id="PF02949">
    <property type="entry name" value="7tm_6"/>
    <property type="match status" value="1"/>
</dbReference>
<keyword evidence="9" id="KW-0552">Olfaction</keyword>
<dbReference type="Gene3D" id="3.90.228.20">
    <property type="match status" value="1"/>
</dbReference>
<comment type="function">
    <text evidence="20">Catalyzes the conversion of oxaloacetate (OAA) to phosphoenolpyruvate (PEP), the rate-limiting step in the metabolic pathway that produces glucose from lactate and other precursors derived from the citric acid cycle.</text>
</comment>
<keyword evidence="18" id="KW-0456">Lyase</keyword>
<evidence type="ECO:0000256" key="6">
    <source>
        <dbReference type="ARBA" id="ARBA00022606"/>
    </source>
</evidence>
<keyword evidence="6" id="KW-0716">Sensory transduction</keyword>
<evidence type="ECO:0000256" key="1">
    <source>
        <dbReference type="ARBA" id="ARBA00001936"/>
    </source>
</evidence>
<dbReference type="InterPro" id="IPR035078">
    <property type="entry name" value="PEP_carboxykinase_GTP_N"/>
</dbReference>
<evidence type="ECO:0000256" key="10">
    <source>
        <dbReference type="ARBA" id="ARBA00022741"/>
    </source>
</evidence>
<comment type="subcellular location">
    <subcellularLocation>
        <location evidence="2">Membrane</location>
        <topology evidence="2">Multi-pass membrane protein</topology>
    </subcellularLocation>
</comment>
<evidence type="ECO:0000256" key="18">
    <source>
        <dbReference type="ARBA" id="ARBA00023239"/>
    </source>
</evidence>
<dbReference type="Pfam" id="PF17297">
    <property type="entry name" value="PEPCK_N"/>
    <property type="match status" value="1"/>
</dbReference>
<evidence type="ECO:0000256" key="5">
    <source>
        <dbReference type="ARBA" id="ARBA00012306"/>
    </source>
</evidence>
<keyword evidence="17" id="KW-0807">Transducer</keyword>
<dbReference type="EC" id="4.1.1.32" evidence="5"/>
<evidence type="ECO:0000256" key="17">
    <source>
        <dbReference type="ARBA" id="ARBA00023224"/>
    </source>
</evidence>
<gene>
    <name evidence="24" type="ORF">NEZAVI_LOCUS13967</name>
</gene>
<evidence type="ECO:0000256" key="12">
    <source>
        <dbReference type="ARBA" id="ARBA00022989"/>
    </source>
</evidence>
<evidence type="ECO:0000259" key="22">
    <source>
        <dbReference type="Pfam" id="PF00821"/>
    </source>
</evidence>
<keyword evidence="14" id="KW-0472">Membrane</keyword>
<keyword evidence="11" id="KW-0210">Decarboxylase</keyword>
<dbReference type="GO" id="GO:0007165">
    <property type="term" value="P:signal transduction"/>
    <property type="evidence" value="ECO:0007669"/>
    <property type="project" value="UniProtKB-KW"/>
</dbReference>
<keyword evidence="15" id="KW-0675">Receptor</keyword>
<evidence type="ECO:0000256" key="13">
    <source>
        <dbReference type="ARBA" id="ARBA00023134"/>
    </source>
</evidence>
<dbReference type="NCBIfam" id="NF003253">
    <property type="entry name" value="PRK04210.1"/>
    <property type="match status" value="1"/>
</dbReference>
<dbReference type="GO" id="GO:0004613">
    <property type="term" value="F:phosphoenolpyruvate carboxykinase (GTP) activity"/>
    <property type="evidence" value="ECO:0007669"/>
    <property type="project" value="UniProtKB-EC"/>
</dbReference>
<evidence type="ECO:0000256" key="14">
    <source>
        <dbReference type="ARBA" id="ARBA00023136"/>
    </source>
</evidence>